<dbReference type="Pfam" id="PF07645">
    <property type="entry name" value="EGF_CA"/>
    <property type="match status" value="1"/>
</dbReference>
<dbReference type="SUPFAM" id="SSF57196">
    <property type="entry name" value="EGF/Laminin"/>
    <property type="match status" value="2"/>
</dbReference>
<dbReference type="Pfam" id="PF00084">
    <property type="entry name" value="Sushi"/>
    <property type="match status" value="2"/>
</dbReference>
<dbReference type="PROSITE" id="PS00010">
    <property type="entry name" value="ASX_HYDROXYL"/>
    <property type="match status" value="1"/>
</dbReference>
<keyword evidence="2 7" id="KW-0768">Sushi</keyword>
<feature type="compositionally biased region" description="Low complexity" evidence="8">
    <location>
        <begin position="354"/>
        <end position="371"/>
    </location>
</feature>
<dbReference type="KEGG" id="xla:108708019"/>
<feature type="domain" description="Sushi" evidence="9">
    <location>
        <begin position="1114"/>
        <end position="1178"/>
    </location>
</feature>
<feature type="region of interest" description="Disordered" evidence="8">
    <location>
        <begin position="445"/>
        <end position="474"/>
    </location>
</feature>
<feature type="compositionally biased region" description="Polar residues" evidence="8">
    <location>
        <begin position="445"/>
        <end position="472"/>
    </location>
</feature>
<name>A0A8J1M666_XENLA</name>
<keyword evidence="1" id="KW-0245">EGF-like domain</keyword>
<dbReference type="PROSITE" id="PS50923">
    <property type="entry name" value="SUSHI"/>
    <property type="match status" value="2"/>
</dbReference>
<dbReference type="InterPro" id="IPR018097">
    <property type="entry name" value="EGF_Ca-bd_CS"/>
</dbReference>
<dbReference type="PANTHER" id="PTHR19325">
    <property type="entry name" value="COMPLEMENT COMPONENT-RELATED SUSHI DOMAIN-CONTAINING"/>
    <property type="match status" value="1"/>
</dbReference>
<evidence type="ECO:0000313" key="11">
    <source>
        <dbReference type="RefSeq" id="XP_041437173.1"/>
    </source>
</evidence>
<dbReference type="CDD" id="cd00054">
    <property type="entry name" value="EGF_CA"/>
    <property type="match status" value="1"/>
</dbReference>
<feature type="compositionally biased region" description="Low complexity" evidence="8">
    <location>
        <begin position="525"/>
        <end position="535"/>
    </location>
</feature>
<dbReference type="SUPFAM" id="SSF57535">
    <property type="entry name" value="Complement control module/SCR domain"/>
    <property type="match status" value="2"/>
</dbReference>
<feature type="region of interest" description="Disordered" evidence="8">
    <location>
        <begin position="350"/>
        <end position="388"/>
    </location>
</feature>
<feature type="region of interest" description="Disordered" evidence="8">
    <location>
        <begin position="515"/>
        <end position="554"/>
    </location>
</feature>
<dbReference type="SMART" id="SM00179">
    <property type="entry name" value="EGF_CA"/>
    <property type="match status" value="1"/>
</dbReference>
<keyword evidence="6" id="KW-0325">Glycoprotein</keyword>
<dbReference type="PROSITE" id="PS01186">
    <property type="entry name" value="EGF_2"/>
    <property type="match status" value="1"/>
</dbReference>
<dbReference type="OrthoDB" id="9909739at2759"/>
<dbReference type="InterPro" id="IPR050350">
    <property type="entry name" value="Compl-Cell_Adhes-Reg"/>
</dbReference>
<evidence type="ECO:0000256" key="7">
    <source>
        <dbReference type="PROSITE-ProRule" id="PRU00302"/>
    </source>
</evidence>
<gene>
    <name evidence="11" type="primary">LOC108708019</name>
</gene>
<evidence type="ECO:0000256" key="1">
    <source>
        <dbReference type="ARBA" id="ARBA00022536"/>
    </source>
</evidence>
<proteinExistence type="predicted"/>
<dbReference type="AlphaFoldDB" id="A0A8J1M666"/>
<evidence type="ECO:0000256" key="4">
    <source>
        <dbReference type="ARBA" id="ARBA00022737"/>
    </source>
</evidence>
<dbReference type="FunFam" id="2.10.25.10:FF:000010">
    <property type="entry name" value="Pro-epidermal growth factor"/>
    <property type="match status" value="1"/>
</dbReference>
<dbReference type="Proteomes" id="UP000186698">
    <property type="component" value="Chromosome 2L"/>
</dbReference>
<sequence length="1263" mass="137366">MLNSQQNLFAQAGAKQGRVFLKVSSIADWGKGAANGCQRVGGLLHGRLVASYSGAVITFMCNKGYKLCGSSVIYCDGRTWNSTKPVCREYDMMSMKEKAQVTNEKLMVGVTSNLRNPTGHKSSTEQNIISQRKARNNTITSTALNPPTANHIIPKDRQDSSQLITISANNVDDSQTNHELVHRSKIKTLLYSLGTSLPTTSERASVNESHKVNGVESSAFPSTMNQIPAVSVSPRWSKQLSPVTTIATPSLASKDQFFGTDYDETNHYELMIKNKSNLFGYYAHTTRTFINSDTEPTSTTTPASATDTTQSLHSRFTSSNAASSNISYSNPTNKIMTVIPEIVANSSTLEQRESLGSTSSPLSYSSSNSSSINDKNLPGEGNFPTSRSAPVINTIQAQALSTTHFHSSAASSDGVMLKNNSNRFSQSLSSPYEAHTTRTFINSNTALTSTATPGSATETTQFLQSRNTSSDVSKILNDDRRQAKINAPSSNISYMHVLNKITITVIPDTSTLEKRKIPGSTRLPSSNITSSNSSSVKYKNPPGERKSPTSRSAPVITTAQSQALSPTHFHSSPVSGVSKMVYDDSYQTMINTTQSNISSMNFLNKITMTAIPKLTANTSTLKQRQILGSTSSPSLFYIGTSSSLIKDKNLVNEGNFSKSGFAPVLTTAQAQALSATLFHPSAVASDGLVLKTNSNIFDPSSSSSPPQYKGHTTRTLLVSDTELTSTATPDSAPKTTQSLHLRFTSPDVNRMVYDKSQAKKNASLPNSLYFHFLNKIILTEIKEITANTSTLEQRKHFGSTSSPSSYSGTSRSSIQYNNPGEGNFPTSGSAPVITTAQAQVLSATHFLSSAAPSDSLMLKNNSHVFGSSSLSSYEVHPTRTFINSNKALTTTATLGSATETTQSLQSRFTSSNLVNDRSQTKINATQSNNTYTHFSNNITLKAIIANTSTLVKKLGRTRFSSYSSTSLIKSNNLPDKDHFSTSDYAPVLTTAHTQPLSATHFHSPGASSDGLIQEQENQTSTRKSAATKSSNVGNLGVIILKPQLLERSYNSSAPRHNVVYKTTVMQKTLFEKTENVQTFRTETESKAPKVATTLAKAIHYLHSGSQRKYFRRRRYCTYPPVPTHGTFRFLTMTDPSPYQYQYYIQYLCYPGYTMSQGDVFSFCLDNGMWTGVTPVCEEPAPCSINNGGCSQICKSHGEGQTECGCKMGFRLLSDMKTCKDIDECSSEKRLCEHTCTNTFGSFQCGCWKGFTLTEGGRTCIPYT</sequence>
<dbReference type="InterPro" id="IPR001881">
    <property type="entry name" value="EGF-like_Ca-bd_dom"/>
</dbReference>
<reference evidence="11" key="1">
    <citation type="submission" date="2025-08" db="UniProtKB">
        <authorList>
            <consortium name="RefSeq"/>
        </authorList>
    </citation>
    <scope>IDENTIFICATION</scope>
    <source>
        <strain evidence="11">J_2021</strain>
        <tissue evidence="11">Erythrocytes</tissue>
    </source>
</reference>
<feature type="domain" description="Sushi" evidence="9">
    <location>
        <begin position="35"/>
        <end position="89"/>
    </location>
</feature>
<organism evidence="10 11">
    <name type="scientific">Xenopus laevis</name>
    <name type="common">African clawed frog</name>
    <dbReference type="NCBI Taxonomy" id="8355"/>
    <lineage>
        <taxon>Eukaryota</taxon>
        <taxon>Metazoa</taxon>
        <taxon>Chordata</taxon>
        <taxon>Craniata</taxon>
        <taxon>Vertebrata</taxon>
        <taxon>Euteleostomi</taxon>
        <taxon>Amphibia</taxon>
        <taxon>Batrachia</taxon>
        <taxon>Anura</taxon>
        <taxon>Pipoidea</taxon>
        <taxon>Pipidae</taxon>
        <taxon>Xenopodinae</taxon>
        <taxon>Xenopus</taxon>
        <taxon>Xenopus</taxon>
    </lineage>
</organism>
<feature type="compositionally biased region" description="Low complexity" evidence="8">
    <location>
        <begin position="798"/>
        <end position="813"/>
    </location>
</feature>
<feature type="region of interest" description="Disordered" evidence="8">
    <location>
        <begin position="291"/>
        <end position="324"/>
    </location>
</feature>
<evidence type="ECO:0000256" key="5">
    <source>
        <dbReference type="ARBA" id="ARBA00023157"/>
    </source>
</evidence>
<keyword evidence="4" id="KW-0677">Repeat</keyword>
<evidence type="ECO:0000313" key="10">
    <source>
        <dbReference type="Proteomes" id="UP000186698"/>
    </source>
</evidence>
<feature type="region of interest" description="Disordered" evidence="8">
    <location>
        <begin position="997"/>
        <end position="1028"/>
    </location>
</feature>
<keyword evidence="3" id="KW-0732">Signal</keyword>
<keyword evidence="5" id="KW-1015">Disulfide bond</keyword>
<evidence type="ECO:0000256" key="3">
    <source>
        <dbReference type="ARBA" id="ARBA00022729"/>
    </source>
</evidence>
<protein>
    <submittedName>
        <fullName evidence="11">Mucin-5AC</fullName>
    </submittedName>
</protein>
<dbReference type="PANTHER" id="PTHR19325:SF575">
    <property type="entry name" value="LOCOMOTION-RELATED PROTEIN HIKARU GENKI"/>
    <property type="match status" value="1"/>
</dbReference>
<dbReference type="Pfam" id="PF14670">
    <property type="entry name" value="FXa_inhibition"/>
    <property type="match status" value="1"/>
</dbReference>
<evidence type="ECO:0000256" key="6">
    <source>
        <dbReference type="ARBA" id="ARBA00023180"/>
    </source>
</evidence>
<dbReference type="InterPro" id="IPR049883">
    <property type="entry name" value="NOTCH1_EGF-like"/>
</dbReference>
<evidence type="ECO:0000256" key="8">
    <source>
        <dbReference type="SAM" id="MobiDB-lite"/>
    </source>
</evidence>
<dbReference type="Gene3D" id="2.10.70.10">
    <property type="entry name" value="Complement Module, domain 1"/>
    <property type="match status" value="2"/>
</dbReference>
<dbReference type="InterPro" id="IPR000742">
    <property type="entry name" value="EGF"/>
</dbReference>
<dbReference type="InterPro" id="IPR035976">
    <property type="entry name" value="Sushi/SCR/CCP_sf"/>
</dbReference>
<keyword evidence="10" id="KW-1185">Reference proteome</keyword>
<feature type="region of interest" description="Disordered" evidence="8">
    <location>
        <begin position="792"/>
        <end position="829"/>
    </location>
</feature>
<dbReference type="CDD" id="cd00033">
    <property type="entry name" value="CCP"/>
    <property type="match status" value="2"/>
</dbReference>
<dbReference type="PROSITE" id="PS01187">
    <property type="entry name" value="EGF_CA"/>
    <property type="match status" value="1"/>
</dbReference>
<evidence type="ECO:0000256" key="2">
    <source>
        <dbReference type="ARBA" id="ARBA00022659"/>
    </source>
</evidence>
<dbReference type="Gene3D" id="2.10.25.10">
    <property type="entry name" value="Laminin"/>
    <property type="match status" value="2"/>
</dbReference>
<dbReference type="InterPro" id="IPR000152">
    <property type="entry name" value="EGF-type_Asp/Asn_hydroxyl_site"/>
</dbReference>
<dbReference type="SMART" id="SM00032">
    <property type="entry name" value="CCP"/>
    <property type="match status" value="2"/>
</dbReference>
<comment type="caution">
    <text evidence="7">Lacks conserved residue(s) required for the propagation of feature annotation.</text>
</comment>
<feature type="compositionally biased region" description="Low complexity" evidence="8">
    <location>
        <begin position="1019"/>
        <end position="1028"/>
    </location>
</feature>
<dbReference type="InterPro" id="IPR000436">
    <property type="entry name" value="Sushi_SCR_CCP_dom"/>
</dbReference>
<dbReference type="GO" id="GO:0005509">
    <property type="term" value="F:calcium ion binding"/>
    <property type="evidence" value="ECO:0007669"/>
    <property type="project" value="InterPro"/>
</dbReference>
<dbReference type="GeneID" id="108708019"/>
<dbReference type="RefSeq" id="XP_041437173.1">
    <property type="nucleotide sequence ID" value="XM_041581239.1"/>
</dbReference>
<evidence type="ECO:0000259" key="9">
    <source>
        <dbReference type="PROSITE" id="PS50923"/>
    </source>
</evidence>
<feature type="compositionally biased region" description="Polar residues" evidence="8">
    <location>
        <begin position="814"/>
        <end position="829"/>
    </location>
</feature>
<dbReference type="FunFam" id="2.10.25.10:FF:000037">
    <property type="entry name" value="Signal peptide, CUB domain and EGF-like domain-containing 2"/>
    <property type="match status" value="1"/>
</dbReference>
<feature type="compositionally biased region" description="Low complexity" evidence="8">
    <location>
        <begin position="293"/>
        <end position="309"/>
    </location>
</feature>
<accession>A0A8J1M666</accession>
<dbReference type="SMART" id="SM00181">
    <property type="entry name" value="EGF"/>
    <property type="match status" value="2"/>
</dbReference>